<feature type="transmembrane region" description="Helical" evidence="8">
    <location>
        <begin position="121"/>
        <end position="142"/>
    </location>
</feature>
<feature type="transmembrane region" description="Helical" evidence="8">
    <location>
        <begin position="248"/>
        <end position="268"/>
    </location>
</feature>
<evidence type="ECO:0000256" key="6">
    <source>
        <dbReference type="ARBA" id="ARBA00022989"/>
    </source>
</evidence>
<dbReference type="PANTHER" id="PTHR30574">
    <property type="entry name" value="INNER MEMBRANE PROTEIN YEDE"/>
    <property type="match status" value="1"/>
</dbReference>
<reference evidence="9" key="1">
    <citation type="submission" date="2016-10" db="EMBL/GenBank/DDBJ databases">
        <authorList>
            <person name="de Groot N.N."/>
        </authorList>
    </citation>
    <scope>NUCLEOTIDE SEQUENCE</scope>
</reference>
<gene>
    <name evidence="9" type="ORF">MNB_SM-4-1588</name>
</gene>
<feature type="transmembrane region" description="Helical" evidence="8">
    <location>
        <begin position="191"/>
        <end position="209"/>
    </location>
</feature>
<feature type="transmembrane region" description="Helical" evidence="8">
    <location>
        <begin position="88"/>
        <end position="109"/>
    </location>
</feature>
<feature type="transmembrane region" description="Helical" evidence="8">
    <location>
        <begin position="12"/>
        <end position="29"/>
    </location>
</feature>
<keyword evidence="6 8" id="KW-1133">Transmembrane helix</keyword>
<feature type="transmembrane region" description="Helical" evidence="8">
    <location>
        <begin position="165"/>
        <end position="184"/>
    </location>
</feature>
<protein>
    <submittedName>
        <fullName evidence="9">Uncharacterized protein</fullName>
    </submittedName>
</protein>
<keyword evidence="7 8" id="KW-0472">Membrane</keyword>
<comment type="subcellular location">
    <subcellularLocation>
        <location evidence="1">Cell inner membrane</location>
        <topology evidence="1">Multi-pass membrane protein</topology>
    </subcellularLocation>
</comment>
<dbReference type="InterPro" id="IPR007272">
    <property type="entry name" value="Sulf_transp_TsuA/YedE"/>
</dbReference>
<dbReference type="Pfam" id="PF04143">
    <property type="entry name" value="Sulf_transp"/>
    <property type="match status" value="1"/>
</dbReference>
<dbReference type="AlphaFoldDB" id="A0A1W1CD79"/>
<organism evidence="9">
    <name type="scientific">hydrothermal vent metagenome</name>
    <dbReference type="NCBI Taxonomy" id="652676"/>
    <lineage>
        <taxon>unclassified sequences</taxon>
        <taxon>metagenomes</taxon>
        <taxon>ecological metagenomes</taxon>
    </lineage>
</organism>
<evidence type="ECO:0000313" key="9">
    <source>
        <dbReference type="EMBL" id="SFV63662.1"/>
    </source>
</evidence>
<name>A0A1W1CD79_9ZZZZ</name>
<evidence type="ECO:0000256" key="2">
    <source>
        <dbReference type="ARBA" id="ARBA00022448"/>
    </source>
</evidence>
<proteinExistence type="predicted"/>
<dbReference type="GO" id="GO:0005886">
    <property type="term" value="C:plasma membrane"/>
    <property type="evidence" value="ECO:0007669"/>
    <property type="project" value="UniProtKB-SubCell"/>
</dbReference>
<feature type="transmembrane region" description="Helical" evidence="8">
    <location>
        <begin position="50"/>
        <end position="68"/>
    </location>
</feature>
<keyword evidence="5 8" id="KW-0812">Transmembrane</keyword>
<sequence length="355" mass="39303">MFDFLDIEVYKIINILGLIIGISFGAIAQKNQFCFSGSIKDYFLTGSTKRGASVIMAMISSIVFTQIFAHYGDFDLVYSRYFAENINYFSIVFGGMLFGIGMMIADGCSSRSLVKFAQGDLKTLVTLLFIAIFALSSTKGFLSEVINEFIHNETLIQVSSFVENLVLNVYVVLIILIFILFKMIKKTSRIFALYDGFLIGLLVAVSWYVTSIGMSESIEKVIGLASLSFVYPSAQTLELFTYYERYEFSFVISVFLGVLLGAFSMSRINRRYSFGCISHVKEHSIKNNMIGGALMGVGGVLTIGCTVGQGLSGLSTLAFASVLSISSIMISGFFTAKYLHSKDLLPSCFIFEWKE</sequence>
<accession>A0A1W1CD79</accession>
<evidence type="ECO:0000256" key="7">
    <source>
        <dbReference type="ARBA" id="ARBA00023136"/>
    </source>
</evidence>
<feature type="transmembrane region" description="Helical" evidence="8">
    <location>
        <begin position="317"/>
        <end position="336"/>
    </location>
</feature>
<keyword evidence="4" id="KW-0997">Cell inner membrane</keyword>
<feature type="transmembrane region" description="Helical" evidence="8">
    <location>
        <begin position="289"/>
        <end position="311"/>
    </location>
</feature>
<evidence type="ECO:0000256" key="5">
    <source>
        <dbReference type="ARBA" id="ARBA00022692"/>
    </source>
</evidence>
<evidence type="ECO:0000256" key="4">
    <source>
        <dbReference type="ARBA" id="ARBA00022519"/>
    </source>
</evidence>
<evidence type="ECO:0000256" key="3">
    <source>
        <dbReference type="ARBA" id="ARBA00022475"/>
    </source>
</evidence>
<keyword evidence="2" id="KW-0813">Transport</keyword>
<keyword evidence="3" id="KW-1003">Cell membrane</keyword>
<evidence type="ECO:0000256" key="1">
    <source>
        <dbReference type="ARBA" id="ARBA00004429"/>
    </source>
</evidence>
<evidence type="ECO:0000256" key="8">
    <source>
        <dbReference type="SAM" id="Phobius"/>
    </source>
</evidence>
<dbReference type="PANTHER" id="PTHR30574:SF1">
    <property type="entry name" value="SULPHUR TRANSPORT DOMAIN-CONTAINING PROTEIN"/>
    <property type="match status" value="1"/>
</dbReference>
<dbReference type="EMBL" id="FPHF01000071">
    <property type="protein sequence ID" value="SFV63662.1"/>
    <property type="molecule type" value="Genomic_DNA"/>
</dbReference>